<dbReference type="EMBL" id="JACXVP010000010">
    <property type="protein sequence ID" value="KAG5579960.1"/>
    <property type="molecule type" value="Genomic_DNA"/>
</dbReference>
<protein>
    <submittedName>
        <fullName evidence="2">Uncharacterized protein</fullName>
    </submittedName>
</protein>
<feature type="region of interest" description="Disordered" evidence="1">
    <location>
        <begin position="287"/>
        <end position="313"/>
    </location>
</feature>
<organism evidence="2 3">
    <name type="scientific">Solanum commersonii</name>
    <name type="common">Commerson's wild potato</name>
    <name type="synonym">Commerson's nightshade</name>
    <dbReference type="NCBI Taxonomy" id="4109"/>
    <lineage>
        <taxon>Eukaryota</taxon>
        <taxon>Viridiplantae</taxon>
        <taxon>Streptophyta</taxon>
        <taxon>Embryophyta</taxon>
        <taxon>Tracheophyta</taxon>
        <taxon>Spermatophyta</taxon>
        <taxon>Magnoliopsida</taxon>
        <taxon>eudicotyledons</taxon>
        <taxon>Gunneridae</taxon>
        <taxon>Pentapetalae</taxon>
        <taxon>asterids</taxon>
        <taxon>lamiids</taxon>
        <taxon>Solanales</taxon>
        <taxon>Solanaceae</taxon>
        <taxon>Solanoideae</taxon>
        <taxon>Solaneae</taxon>
        <taxon>Solanum</taxon>
    </lineage>
</organism>
<gene>
    <name evidence="2" type="ORF">H5410_050587</name>
</gene>
<accession>A0A9J5WYC0</accession>
<dbReference type="OrthoDB" id="27073at2759"/>
<reference evidence="2 3" key="1">
    <citation type="submission" date="2020-09" db="EMBL/GenBank/DDBJ databases">
        <title>De no assembly of potato wild relative species, Solanum commersonii.</title>
        <authorList>
            <person name="Cho K."/>
        </authorList>
    </citation>
    <scope>NUCLEOTIDE SEQUENCE [LARGE SCALE GENOMIC DNA]</scope>
    <source>
        <strain evidence="2">LZ3.2</strain>
        <tissue evidence="2">Leaf</tissue>
    </source>
</reference>
<comment type="caution">
    <text evidence="2">The sequence shown here is derived from an EMBL/GenBank/DDBJ whole genome shotgun (WGS) entry which is preliminary data.</text>
</comment>
<feature type="compositionally biased region" description="Polar residues" evidence="1">
    <location>
        <begin position="63"/>
        <end position="81"/>
    </location>
</feature>
<dbReference type="AlphaFoldDB" id="A0A9J5WYC0"/>
<keyword evidence="3" id="KW-1185">Reference proteome</keyword>
<feature type="compositionally biased region" description="Low complexity" evidence="1">
    <location>
        <begin position="36"/>
        <end position="52"/>
    </location>
</feature>
<sequence>MAMSEVKIIEFEEGWEFMQKGITKLKILMAIEDQTGNTSTTTQGSSSSNTSSRSGYHGGSFPRSGNNSTFGAGMPNGSSSNLKTAKGNQGLYYDYCHHTGHTSGTCYRLHGYPANFKHTFKKKSSTSPIAGRGGTAHYAAGDANSQWNRNPASDLGGYAGGSINTPNVGSAGQFGEGSSQMISQGPYTSAPHFTPEQYHQLLHLLDQDNESNGTTLSASVSRDVLFKEDIFPFRHPIHKSSLLFPVSSLSSDYSPPDNVQLHMSSTLVHEPLTACAEAHIPSDPVPSAPPTLPLDVAPRKSHRTTKPPIWMQDYNKPPNDYSQQLYENYRETFVEYINYTVLLALGERHNKFILREIVKRWANHKIMIRWLSRLYDEIVLMCFRDLVYEELKGKARDAFIIDRQRLLDIFVGIGMEYYQNDFEDAMLKHTATYYS</sequence>
<evidence type="ECO:0000313" key="3">
    <source>
        <dbReference type="Proteomes" id="UP000824120"/>
    </source>
</evidence>
<evidence type="ECO:0000313" key="2">
    <source>
        <dbReference type="EMBL" id="KAG5579960.1"/>
    </source>
</evidence>
<dbReference type="InterPro" id="IPR016159">
    <property type="entry name" value="Cullin_repeat-like_dom_sf"/>
</dbReference>
<dbReference type="PANTHER" id="PTHR11932">
    <property type="entry name" value="CULLIN"/>
    <property type="match status" value="1"/>
</dbReference>
<dbReference type="InterPro" id="IPR045093">
    <property type="entry name" value="Cullin"/>
</dbReference>
<name>A0A9J5WYC0_SOLCO</name>
<dbReference type="Proteomes" id="UP000824120">
    <property type="component" value="Chromosome 10"/>
</dbReference>
<feature type="region of interest" description="Disordered" evidence="1">
    <location>
        <begin position="36"/>
        <end position="81"/>
    </location>
</feature>
<evidence type="ECO:0000256" key="1">
    <source>
        <dbReference type="SAM" id="MobiDB-lite"/>
    </source>
</evidence>
<dbReference type="Gene3D" id="1.20.1310.10">
    <property type="entry name" value="Cullin Repeats"/>
    <property type="match status" value="1"/>
</dbReference>
<proteinExistence type="predicted"/>
<dbReference type="SUPFAM" id="SSF74788">
    <property type="entry name" value="Cullin repeat-like"/>
    <property type="match status" value="1"/>
</dbReference>